<dbReference type="AlphaFoldDB" id="A0A7C9N4L7"/>
<dbReference type="SUPFAM" id="SSF55785">
    <property type="entry name" value="PYP-like sensor domain (PAS domain)"/>
    <property type="match status" value="1"/>
</dbReference>
<dbReference type="InterPro" id="IPR035965">
    <property type="entry name" value="PAS-like_dom_sf"/>
</dbReference>
<gene>
    <name evidence="3" type="ORF">F5985_18760</name>
</gene>
<dbReference type="InterPro" id="IPR000014">
    <property type="entry name" value="PAS"/>
</dbReference>
<organism evidence="3 4">
    <name type="scientific">Malikia spinosa</name>
    <dbReference type="NCBI Taxonomy" id="86180"/>
    <lineage>
        <taxon>Bacteria</taxon>
        <taxon>Pseudomonadati</taxon>
        <taxon>Pseudomonadota</taxon>
        <taxon>Betaproteobacteria</taxon>
        <taxon>Burkholderiales</taxon>
        <taxon>Comamonadaceae</taxon>
        <taxon>Malikia</taxon>
    </lineage>
</organism>
<feature type="region of interest" description="Disordered" evidence="1">
    <location>
        <begin position="69"/>
        <end position="94"/>
    </location>
</feature>
<sequence length="94" mass="10109">MNPLGVAVMKATDKAAPYDLCTQPEQMRRILETTRLAIMVFDSTGNCVCASQAAMSLFGASEIQELRPLGSAGVSPPLQPDGTHSAEKWQQTLE</sequence>
<reference evidence="3 4" key="1">
    <citation type="submission" date="2019-09" db="EMBL/GenBank/DDBJ databases">
        <title>Identification of Malikia spinosa a prominent benzene-, toluene-, and ethylbenzene-degrading bacterium: enrichment, isolation and whole genome sequencing.</title>
        <authorList>
            <person name="Tancsics A."/>
            <person name="Revesz F."/>
            <person name="Kriszt B."/>
        </authorList>
    </citation>
    <scope>NUCLEOTIDE SEQUENCE [LARGE SCALE GENOMIC DNA]</scope>
    <source>
        <strain evidence="3 4">AB6</strain>
    </source>
</reference>
<evidence type="ECO:0000313" key="3">
    <source>
        <dbReference type="EMBL" id="MYZ54100.1"/>
    </source>
</evidence>
<dbReference type="Pfam" id="PF00989">
    <property type="entry name" value="PAS"/>
    <property type="match status" value="1"/>
</dbReference>
<proteinExistence type="predicted"/>
<dbReference type="GO" id="GO:0006355">
    <property type="term" value="P:regulation of DNA-templated transcription"/>
    <property type="evidence" value="ECO:0007669"/>
    <property type="project" value="InterPro"/>
</dbReference>
<dbReference type="RefSeq" id="WP_161126546.1">
    <property type="nucleotide sequence ID" value="NZ_VYSB01000050.1"/>
</dbReference>
<dbReference type="Proteomes" id="UP000481947">
    <property type="component" value="Unassembled WGS sequence"/>
</dbReference>
<feature type="non-terminal residue" evidence="3">
    <location>
        <position position="94"/>
    </location>
</feature>
<feature type="domain" description="PAS" evidence="2">
    <location>
        <begin position="23"/>
        <end position="59"/>
    </location>
</feature>
<dbReference type="PROSITE" id="PS50112">
    <property type="entry name" value="PAS"/>
    <property type="match status" value="1"/>
</dbReference>
<dbReference type="InterPro" id="IPR013767">
    <property type="entry name" value="PAS_fold"/>
</dbReference>
<dbReference type="EMBL" id="VYSB01000050">
    <property type="protein sequence ID" value="MYZ54100.1"/>
    <property type="molecule type" value="Genomic_DNA"/>
</dbReference>
<protein>
    <recommendedName>
        <fullName evidence="2">PAS domain-containing protein</fullName>
    </recommendedName>
</protein>
<comment type="caution">
    <text evidence="3">The sequence shown here is derived from an EMBL/GenBank/DDBJ whole genome shotgun (WGS) entry which is preliminary data.</text>
</comment>
<accession>A0A7C9N4L7</accession>
<evidence type="ECO:0000313" key="4">
    <source>
        <dbReference type="Proteomes" id="UP000481947"/>
    </source>
</evidence>
<evidence type="ECO:0000259" key="2">
    <source>
        <dbReference type="PROSITE" id="PS50112"/>
    </source>
</evidence>
<evidence type="ECO:0000256" key="1">
    <source>
        <dbReference type="SAM" id="MobiDB-lite"/>
    </source>
</evidence>
<name>A0A7C9N4L7_9BURK</name>
<dbReference type="Gene3D" id="3.30.450.20">
    <property type="entry name" value="PAS domain"/>
    <property type="match status" value="1"/>
</dbReference>